<evidence type="ECO:0000256" key="5">
    <source>
        <dbReference type="ARBA" id="ARBA00022692"/>
    </source>
</evidence>
<comment type="subcellular location">
    <subcellularLocation>
        <location evidence="1">Membrane</location>
        <topology evidence="1">Single-pass type II membrane protein</topology>
    </subcellularLocation>
</comment>
<dbReference type="SUPFAM" id="SSF53448">
    <property type="entry name" value="Nucleotide-diphospho-sugar transferases"/>
    <property type="match status" value="1"/>
</dbReference>
<keyword evidence="6" id="KW-0735">Signal-anchor</keyword>
<dbReference type="Proteomes" id="UP000094112">
    <property type="component" value="Unassembled WGS sequence"/>
</dbReference>
<dbReference type="InterPro" id="IPR022751">
    <property type="entry name" value="Alpha_mannosyltransferase"/>
</dbReference>
<dbReference type="STRING" id="683960.A0A1E3NZS6"/>
<reference evidence="11 12" key="1">
    <citation type="journal article" date="2016" name="Proc. Natl. Acad. Sci. U.S.A.">
        <title>Comparative genomics of biotechnologically important yeasts.</title>
        <authorList>
            <person name="Riley R."/>
            <person name="Haridas S."/>
            <person name="Wolfe K.H."/>
            <person name="Lopes M.R."/>
            <person name="Hittinger C.T."/>
            <person name="Goeker M."/>
            <person name="Salamov A.A."/>
            <person name="Wisecaver J.H."/>
            <person name="Long T.M."/>
            <person name="Calvey C.H."/>
            <person name="Aerts A.L."/>
            <person name="Barry K.W."/>
            <person name="Choi C."/>
            <person name="Clum A."/>
            <person name="Coughlan A.Y."/>
            <person name="Deshpande S."/>
            <person name="Douglass A.P."/>
            <person name="Hanson S.J."/>
            <person name="Klenk H.-P."/>
            <person name="LaButti K.M."/>
            <person name="Lapidus A."/>
            <person name="Lindquist E.A."/>
            <person name="Lipzen A.M."/>
            <person name="Meier-Kolthoff J.P."/>
            <person name="Ohm R.A."/>
            <person name="Otillar R.P."/>
            <person name="Pangilinan J.L."/>
            <person name="Peng Y."/>
            <person name="Rokas A."/>
            <person name="Rosa C.A."/>
            <person name="Scheuner C."/>
            <person name="Sibirny A.A."/>
            <person name="Slot J.C."/>
            <person name="Stielow J.B."/>
            <person name="Sun H."/>
            <person name="Kurtzman C.P."/>
            <person name="Blackwell M."/>
            <person name="Grigoriev I.V."/>
            <person name="Jeffries T.W."/>
        </authorList>
    </citation>
    <scope>NUCLEOTIDE SEQUENCE [LARGE SCALE GENOMIC DNA]</scope>
    <source>
        <strain evidence="12">ATCC 58044 / CBS 1984 / NCYC 433 / NRRL Y-366-8</strain>
    </source>
</reference>
<evidence type="ECO:0000256" key="2">
    <source>
        <dbReference type="ARBA" id="ARBA00009105"/>
    </source>
</evidence>
<keyword evidence="7" id="KW-1133">Transmembrane helix</keyword>
<dbReference type="GO" id="GO:0006493">
    <property type="term" value="P:protein O-linked glycosylation"/>
    <property type="evidence" value="ECO:0007669"/>
    <property type="project" value="TreeGrafter"/>
</dbReference>
<evidence type="ECO:0000256" key="3">
    <source>
        <dbReference type="ARBA" id="ARBA00022676"/>
    </source>
</evidence>
<dbReference type="PANTHER" id="PTHR31392">
    <property type="entry name" value="ALPHA-1,3-MANNOSYLTRANSFERASE MNN1-RELATED"/>
    <property type="match status" value="1"/>
</dbReference>
<evidence type="ECO:0000256" key="7">
    <source>
        <dbReference type="ARBA" id="ARBA00022989"/>
    </source>
</evidence>
<dbReference type="RefSeq" id="XP_019037918.1">
    <property type="nucleotide sequence ID" value="XM_019180448.1"/>
</dbReference>
<dbReference type="GO" id="GO:0016020">
    <property type="term" value="C:membrane"/>
    <property type="evidence" value="ECO:0007669"/>
    <property type="project" value="UniProtKB-SubCell"/>
</dbReference>
<dbReference type="OrthoDB" id="430354at2759"/>
<accession>A0A1E3NZS6</accession>
<dbReference type="AlphaFoldDB" id="A0A1E3NZS6"/>
<gene>
    <name evidence="11" type="ORF">WICANDRAFT_105584</name>
</gene>
<dbReference type="PANTHER" id="PTHR31392:SF1">
    <property type="entry name" value="ALPHA-1,3-MANNOSYLTRANSFERASE MNN1-RELATED"/>
    <property type="match status" value="1"/>
</dbReference>
<evidence type="ECO:0000256" key="10">
    <source>
        <dbReference type="SAM" id="SignalP"/>
    </source>
</evidence>
<dbReference type="GO" id="GO:0005794">
    <property type="term" value="C:Golgi apparatus"/>
    <property type="evidence" value="ECO:0007669"/>
    <property type="project" value="TreeGrafter"/>
</dbReference>
<evidence type="ECO:0000313" key="11">
    <source>
        <dbReference type="EMBL" id="ODQ58711.1"/>
    </source>
</evidence>
<keyword evidence="10" id="KW-0732">Signal</keyword>
<keyword evidence="4 11" id="KW-0808">Transferase</keyword>
<dbReference type="Pfam" id="PF11051">
    <property type="entry name" value="Mannosyl_trans3"/>
    <property type="match status" value="1"/>
</dbReference>
<dbReference type="GeneID" id="30197694"/>
<evidence type="ECO:0000256" key="6">
    <source>
        <dbReference type="ARBA" id="ARBA00022968"/>
    </source>
</evidence>
<organism evidence="11 12">
    <name type="scientific">Wickerhamomyces anomalus (strain ATCC 58044 / CBS 1984 / NCYC 433 / NRRL Y-366-8)</name>
    <name type="common">Yeast</name>
    <name type="synonym">Hansenula anomala</name>
    <dbReference type="NCBI Taxonomy" id="683960"/>
    <lineage>
        <taxon>Eukaryota</taxon>
        <taxon>Fungi</taxon>
        <taxon>Dikarya</taxon>
        <taxon>Ascomycota</taxon>
        <taxon>Saccharomycotina</taxon>
        <taxon>Saccharomycetes</taxon>
        <taxon>Phaffomycetales</taxon>
        <taxon>Wickerhamomycetaceae</taxon>
        <taxon>Wickerhamomyces</taxon>
    </lineage>
</organism>
<sequence length="571" mass="66312">MIRKPRLKPLLLVSLATLLFFLIPSQITSKEKNNTHFINKLEFNHDSLDSNCQSYFKHYSQGNIQYSYSDYVFEETLDEYLKKQIEKFPSYSNQQYKSWITDHKDHRTSYLEMEQNLINQTIDTRIYGNCFLKPNHITNEHCGLLQENLFPFLTFQSPILTKFDGKTWEYSQGDCFLQQIYNQAQGQGIVVSAKNSHYQQLVSLLLTLRILNNTLPIQIVHRGDLSRSRQLQLTRLSRLDLLQMIHENTEYVEPLIGLENYNQTMLKNSQYPRLDIQFLNIKPTISKDFTRQFKQYSNKLLATLFTTFKEAIIMDADVILFKPPQELLSIPEYKSTGAFFFKDRELINRSSDEDKIFWKKLMPLGKESIFNIQQPSDQTFNNRYFHGFTHLVEAGIVLMDRSTHFPGILHSLQLSLWRTATKRVWGDKELFWLSQAISGTDSYSFNKDAAGAVGELITSDGVQKICSNQPVHLYNDSLLWINSGFKYCKNGGASRDLKYFEGMDMSTLVEKYKGPLNVSAVVVPPHVDELYLSWTKEMEELESEERIQGWYNTAMCAGYTYCAASPVVVND</sequence>
<comment type="similarity">
    <text evidence="2">Belongs to the MNN1/MNT family.</text>
</comment>
<evidence type="ECO:0000256" key="4">
    <source>
        <dbReference type="ARBA" id="ARBA00022679"/>
    </source>
</evidence>
<keyword evidence="12" id="KW-1185">Reference proteome</keyword>
<evidence type="ECO:0000256" key="1">
    <source>
        <dbReference type="ARBA" id="ARBA00004606"/>
    </source>
</evidence>
<proteinExistence type="inferred from homology"/>
<feature type="chain" id="PRO_5009133591" evidence="10">
    <location>
        <begin position="30"/>
        <end position="571"/>
    </location>
</feature>
<feature type="signal peptide" evidence="10">
    <location>
        <begin position="1"/>
        <end position="29"/>
    </location>
</feature>
<dbReference type="GO" id="GO:0000033">
    <property type="term" value="F:alpha-1,3-mannosyltransferase activity"/>
    <property type="evidence" value="ECO:0007669"/>
    <property type="project" value="TreeGrafter"/>
</dbReference>
<evidence type="ECO:0000256" key="8">
    <source>
        <dbReference type="ARBA" id="ARBA00023136"/>
    </source>
</evidence>
<dbReference type="InterPro" id="IPR029044">
    <property type="entry name" value="Nucleotide-diphossugar_trans"/>
</dbReference>
<name>A0A1E3NZS6_WICAA</name>
<keyword evidence="3" id="KW-0328">Glycosyltransferase</keyword>
<keyword evidence="8" id="KW-0472">Membrane</keyword>
<dbReference type="EMBL" id="KV454211">
    <property type="protein sequence ID" value="ODQ58711.1"/>
    <property type="molecule type" value="Genomic_DNA"/>
</dbReference>
<evidence type="ECO:0000313" key="12">
    <source>
        <dbReference type="Proteomes" id="UP000094112"/>
    </source>
</evidence>
<keyword evidence="5" id="KW-0812">Transmembrane</keyword>
<protein>
    <submittedName>
        <fullName evidence="11">Glycosyltransferase family 71 protein</fullName>
    </submittedName>
</protein>
<keyword evidence="9" id="KW-0325">Glycoprotein</keyword>
<evidence type="ECO:0000256" key="9">
    <source>
        <dbReference type="ARBA" id="ARBA00023180"/>
    </source>
</evidence>